<evidence type="ECO:0000313" key="2">
    <source>
        <dbReference type="EMBL" id="RFM30799.1"/>
    </source>
</evidence>
<dbReference type="InterPro" id="IPR018490">
    <property type="entry name" value="cNMP-bd_dom_sf"/>
</dbReference>
<name>A0A3E1NS78_9BACT</name>
<dbReference type="Gene3D" id="2.60.120.10">
    <property type="entry name" value="Jelly Rolls"/>
    <property type="match status" value="1"/>
</dbReference>
<dbReference type="InterPro" id="IPR014710">
    <property type="entry name" value="RmlC-like_jellyroll"/>
</dbReference>
<dbReference type="Proteomes" id="UP000261174">
    <property type="component" value="Unassembled WGS sequence"/>
</dbReference>
<gene>
    <name evidence="2" type="ORF">DXN04_32320</name>
</gene>
<protein>
    <submittedName>
        <fullName evidence="2">Crp/Fnr family transcriptional regulator</fullName>
    </submittedName>
</protein>
<evidence type="ECO:0000313" key="3">
    <source>
        <dbReference type="Proteomes" id="UP000261174"/>
    </source>
</evidence>
<dbReference type="InterPro" id="IPR000595">
    <property type="entry name" value="cNMP-bd_dom"/>
</dbReference>
<sequence>MFSALAAYFTDKIHLTQQELELIEMHCHPRKLKKKEFLLVEGEVCRFSAFVVSGCLRSYRLDEAGNEHTFKFVIKDWWIVDNESYSNGTPAQFNIQALEDSELMIVSKESFYFMLEQMPQLKMLVDRLQQNSYNASQQRIYKQISASPEARYQAFVDTYPDIFNRVPLHMVASYLGMSRETLTRIRSHFAKSK</sequence>
<dbReference type="EMBL" id="QTJV01000019">
    <property type="protein sequence ID" value="RFM30799.1"/>
    <property type="molecule type" value="Genomic_DNA"/>
</dbReference>
<dbReference type="CDD" id="cd00038">
    <property type="entry name" value="CAP_ED"/>
    <property type="match status" value="1"/>
</dbReference>
<organism evidence="2 3">
    <name type="scientific">Chitinophaga silvisoli</name>
    <dbReference type="NCBI Taxonomy" id="2291814"/>
    <lineage>
        <taxon>Bacteria</taxon>
        <taxon>Pseudomonadati</taxon>
        <taxon>Bacteroidota</taxon>
        <taxon>Chitinophagia</taxon>
        <taxon>Chitinophagales</taxon>
        <taxon>Chitinophagaceae</taxon>
        <taxon>Chitinophaga</taxon>
    </lineage>
</organism>
<dbReference type="OrthoDB" id="1092431at2"/>
<proteinExistence type="predicted"/>
<dbReference type="SUPFAM" id="SSF51206">
    <property type="entry name" value="cAMP-binding domain-like"/>
    <property type="match status" value="1"/>
</dbReference>
<evidence type="ECO:0000259" key="1">
    <source>
        <dbReference type="Pfam" id="PF00027"/>
    </source>
</evidence>
<feature type="domain" description="Cyclic nucleotide-binding" evidence="1">
    <location>
        <begin position="30"/>
        <end position="117"/>
    </location>
</feature>
<accession>A0A3E1NS78</accession>
<dbReference type="Pfam" id="PF00027">
    <property type="entry name" value="cNMP_binding"/>
    <property type="match status" value="1"/>
</dbReference>
<dbReference type="AlphaFoldDB" id="A0A3E1NS78"/>
<keyword evidence="3" id="KW-1185">Reference proteome</keyword>
<reference evidence="2 3" key="1">
    <citation type="submission" date="2018-08" db="EMBL/GenBank/DDBJ databases">
        <title>Chitinophaga sp. K20C18050901, a novel bacterium isolated from forest soil.</title>
        <authorList>
            <person name="Wang C."/>
        </authorList>
    </citation>
    <scope>NUCLEOTIDE SEQUENCE [LARGE SCALE GENOMIC DNA]</scope>
    <source>
        <strain evidence="2 3">K20C18050901</strain>
    </source>
</reference>
<comment type="caution">
    <text evidence="2">The sequence shown here is derived from an EMBL/GenBank/DDBJ whole genome shotgun (WGS) entry which is preliminary data.</text>
</comment>